<proteinExistence type="inferred from homology"/>
<dbReference type="PANTHER" id="PTHR47926:SF363">
    <property type="entry name" value="PENTATRICOPEPTIDE REPEAT-CONTAINING PROTEIN"/>
    <property type="match status" value="1"/>
</dbReference>
<dbReference type="Pfam" id="PF01535">
    <property type="entry name" value="PPR"/>
    <property type="match status" value="5"/>
</dbReference>
<protein>
    <submittedName>
        <fullName evidence="4">Pentatricopeptide repeat-containing protein</fullName>
        <ecNumber evidence="4">3.6.4.12</ecNumber>
    </submittedName>
</protein>
<dbReference type="Gene3D" id="1.25.40.10">
    <property type="entry name" value="Tetratricopeptide repeat domain"/>
    <property type="match status" value="4"/>
</dbReference>
<dbReference type="GO" id="GO:0009451">
    <property type="term" value="P:RNA modification"/>
    <property type="evidence" value="ECO:0007669"/>
    <property type="project" value="InterPro"/>
</dbReference>
<keyword evidence="4" id="KW-0378">Hydrolase</keyword>
<dbReference type="FunFam" id="1.25.40.10:FF:000196">
    <property type="entry name" value="Pentatricopeptide repeat-containing protein At4g14850"/>
    <property type="match status" value="1"/>
</dbReference>
<dbReference type="InterPro" id="IPR046960">
    <property type="entry name" value="PPR_At4g14850-like_plant"/>
</dbReference>
<dbReference type="NCBIfam" id="TIGR00756">
    <property type="entry name" value="PPR"/>
    <property type="match status" value="5"/>
</dbReference>
<gene>
    <name evidence="4" type="primary">PCMP-E47</name>
    <name evidence="4" type="ORF">AXF42_Ash010900</name>
</gene>
<dbReference type="GO" id="GO:0003678">
    <property type="term" value="F:DNA helicase activity"/>
    <property type="evidence" value="ECO:0007669"/>
    <property type="project" value="UniProtKB-EC"/>
</dbReference>
<reference evidence="4 5" key="1">
    <citation type="journal article" date="2017" name="Nature">
        <title>The Apostasia genome and the evolution of orchids.</title>
        <authorList>
            <person name="Zhang G.Q."/>
            <person name="Liu K.W."/>
            <person name="Li Z."/>
            <person name="Lohaus R."/>
            <person name="Hsiao Y.Y."/>
            <person name="Niu S.C."/>
            <person name="Wang J.Y."/>
            <person name="Lin Y.C."/>
            <person name="Xu Q."/>
            <person name="Chen L.J."/>
            <person name="Yoshida K."/>
            <person name="Fujiwara S."/>
            <person name="Wang Z.W."/>
            <person name="Zhang Y.Q."/>
            <person name="Mitsuda N."/>
            <person name="Wang M."/>
            <person name="Liu G.H."/>
            <person name="Pecoraro L."/>
            <person name="Huang H.X."/>
            <person name="Xiao X.J."/>
            <person name="Lin M."/>
            <person name="Wu X.Y."/>
            <person name="Wu W.L."/>
            <person name="Chen Y.Y."/>
            <person name="Chang S.B."/>
            <person name="Sakamoto S."/>
            <person name="Ohme-Takagi M."/>
            <person name="Yagi M."/>
            <person name="Zeng S.J."/>
            <person name="Shen C.Y."/>
            <person name="Yeh C.M."/>
            <person name="Luo Y.B."/>
            <person name="Tsai W.C."/>
            <person name="Van de Peer Y."/>
            <person name="Liu Z.J."/>
        </authorList>
    </citation>
    <scope>NUCLEOTIDE SEQUENCE [LARGE SCALE GENOMIC DNA]</scope>
    <source>
        <strain evidence="5">cv. Shenzhen</strain>
        <tissue evidence="4">Stem</tissue>
    </source>
</reference>
<dbReference type="Proteomes" id="UP000236161">
    <property type="component" value="Unassembled WGS sequence"/>
</dbReference>
<feature type="repeat" description="PPR" evidence="3">
    <location>
        <begin position="523"/>
        <end position="557"/>
    </location>
</feature>
<dbReference type="InterPro" id="IPR002885">
    <property type="entry name" value="PPR_rpt"/>
</dbReference>
<evidence type="ECO:0000313" key="5">
    <source>
        <dbReference type="Proteomes" id="UP000236161"/>
    </source>
</evidence>
<evidence type="ECO:0000256" key="1">
    <source>
        <dbReference type="ARBA" id="ARBA00022737"/>
    </source>
</evidence>
<dbReference type="EC" id="3.6.4.12" evidence="4"/>
<keyword evidence="5" id="KW-1185">Reference proteome</keyword>
<name>A0A2I0A0Z6_9ASPA</name>
<dbReference type="InterPro" id="IPR011990">
    <property type="entry name" value="TPR-like_helical_dom_sf"/>
</dbReference>
<dbReference type="SUPFAM" id="SSF48452">
    <property type="entry name" value="TPR-like"/>
    <property type="match status" value="1"/>
</dbReference>
<dbReference type="OrthoDB" id="185373at2759"/>
<accession>A0A2I0A0Z6</accession>
<evidence type="ECO:0000313" key="4">
    <source>
        <dbReference type="EMBL" id="PKA49215.1"/>
    </source>
</evidence>
<feature type="repeat" description="PPR" evidence="3">
    <location>
        <begin position="220"/>
        <end position="254"/>
    </location>
</feature>
<evidence type="ECO:0000256" key="2">
    <source>
        <dbReference type="ARBA" id="ARBA00061659"/>
    </source>
</evidence>
<comment type="similarity">
    <text evidence="2">Belongs to the PPR family. PCMP-E subfamily.</text>
</comment>
<organism evidence="4 5">
    <name type="scientific">Apostasia shenzhenica</name>
    <dbReference type="NCBI Taxonomy" id="1088818"/>
    <lineage>
        <taxon>Eukaryota</taxon>
        <taxon>Viridiplantae</taxon>
        <taxon>Streptophyta</taxon>
        <taxon>Embryophyta</taxon>
        <taxon>Tracheophyta</taxon>
        <taxon>Spermatophyta</taxon>
        <taxon>Magnoliopsida</taxon>
        <taxon>Liliopsida</taxon>
        <taxon>Asparagales</taxon>
        <taxon>Orchidaceae</taxon>
        <taxon>Apostasioideae</taxon>
        <taxon>Apostasia</taxon>
    </lineage>
</organism>
<dbReference type="FunFam" id="1.25.40.10:FF:000031">
    <property type="entry name" value="Pentatricopeptide repeat-containing protein mitochondrial"/>
    <property type="match status" value="1"/>
</dbReference>
<dbReference type="Pfam" id="PF20431">
    <property type="entry name" value="E_motif"/>
    <property type="match status" value="1"/>
</dbReference>
<dbReference type="PANTHER" id="PTHR47926">
    <property type="entry name" value="PENTATRICOPEPTIDE REPEAT-CONTAINING PROTEIN"/>
    <property type="match status" value="1"/>
</dbReference>
<dbReference type="AlphaFoldDB" id="A0A2I0A0Z6"/>
<dbReference type="EMBL" id="KZ452040">
    <property type="protein sequence ID" value="PKA49215.1"/>
    <property type="molecule type" value="Genomic_DNA"/>
</dbReference>
<dbReference type="PROSITE" id="PS51375">
    <property type="entry name" value="PPR"/>
    <property type="match status" value="4"/>
</dbReference>
<sequence>MTLFLYKLQWYSLFTPSLKTKTLTSLFIFYHRILWFFPLSWRHICSCSSDTSSSRNLVGKLLLYLDSCSQLTSLRRSHALILIHGLSRSLPLQTKLLTSYAVLGSTKCAELVFFSITNPDLYSLKEMLKCYLMNNYYLEAISFYKRMRIFPEARDNIVISLVLKACIKLLDLDEGKRLHCHIIKVTNPDDFVLNGLIDMYAKCGNIKSACYLFDKIHSRSVVSWTTIISGLVMNDHAEEALLFFEKMRLLGVEPNEYTIVTLLSACSLLGAFNQGRWMHGYVLKGGVGWNSFVGSALLDMYVKCGEVIDARAVFDELLDVDVVSWTAMIVGYLQIGCPFEALNLFTDRKWAEIIPNSITIASVLSASGQLHDLDLGRLIHLLGIKVGVDSCSVVVNAIVYMYGKCCAIWEAESVFQRISQKDLVTWNAMMTGYSQNSLGHEALLLFHHMRSEGCLPDSVTVVNALASCDCLGSLHVGCSFHAYAIKFGFTSNIYISTALVNLYNKCGDLKSASGVFDEMSDRSPVTWSVMMGGYGMQGDSTASLDLLHKMLREDLKPNDVTFISILSTCSHNGMVEEGKRQFKIMSQKYDIVPSMKHYVCMVDLLSRAGRLEEAMEFIEEMPVKPEVSIWGALLHGCILHSRSDLGEMVLRKMLKLHTDTPDYYVLMSNLYASDGKWGEALKIRELMKQRRLIKSPGCSFI</sequence>
<dbReference type="FunFam" id="1.25.40.10:FF:000212">
    <property type="entry name" value="Pentatricopeptide repeat-containing protein At2g03380, mitochondrial"/>
    <property type="match status" value="1"/>
</dbReference>
<dbReference type="Pfam" id="PF13041">
    <property type="entry name" value="PPR_2"/>
    <property type="match status" value="3"/>
</dbReference>
<dbReference type="FunFam" id="1.25.40.10:FF:000309">
    <property type="entry name" value="Pentatricopeptide repeat-containing protein, chloroplastic"/>
    <property type="match status" value="1"/>
</dbReference>
<dbReference type="GO" id="GO:0003723">
    <property type="term" value="F:RNA binding"/>
    <property type="evidence" value="ECO:0007669"/>
    <property type="project" value="InterPro"/>
</dbReference>
<dbReference type="GO" id="GO:0016787">
    <property type="term" value="F:hydrolase activity"/>
    <property type="evidence" value="ECO:0007669"/>
    <property type="project" value="UniProtKB-KW"/>
</dbReference>
<feature type="repeat" description="PPR" evidence="3">
    <location>
        <begin position="422"/>
        <end position="456"/>
    </location>
</feature>
<dbReference type="InterPro" id="IPR046848">
    <property type="entry name" value="E_motif"/>
</dbReference>
<evidence type="ECO:0000256" key="3">
    <source>
        <dbReference type="PROSITE-ProRule" id="PRU00708"/>
    </source>
</evidence>
<feature type="repeat" description="PPR" evidence="3">
    <location>
        <begin position="594"/>
        <end position="624"/>
    </location>
</feature>
<keyword evidence="1" id="KW-0677">Repeat</keyword>